<evidence type="ECO:0008006" key="4">
    <source>
        <dbReference type="Google" id="ProtNLM"/>
    </source>
</evidence>
<organism evidence="2 3">
    <name type="scientific">Plakobranchus ocellatus</name>
    <dbReference type="NCBI Taxonomy" id="259542"/>
    <lineage>
        <taxon>Eukaryota</taxon>
        <taxon>Metazoa</taxon>
        <taxon>Spiralia</taxon>
        <taxon>Lophotrochozoa</taxon>
        <taxon>Mollusca</taxon>
        <taxon>Gastropoda</taxon>
        <taxon>Heterobranchia</taxon>
        <taxon>Euthyneura</taxon>
        <taxon>Panpulmonata</taxon>
        <taxon>Sacoglossa</taxon>
        <taxon>Placobranchoidea</taxon>
        <taxon>Plakobranchidae</taxon>
        <taxon>Plakobranchus</taxon>
    </lineage>
</organism>
<proteinExistence type="predicted"/>
<protein>
    <recommendedName>
        <fullName evidence="4">G-protein coupled receptors family 1 profile domain-containing protein</fullName>
    </recommendedName>
</protein>
<feature type="transmembrane region" description="Helical" evidence="1">
    <location>
        <begin position="15"/>
        <end position="36"/>
    </location>
</feature>
<sequence length="361" mass="39818">MSSIDWEALKKVDQALIVISIILAILINFLLLYKVVRAAGGLSSLLKSPRGPRFQTLVSLTLGDILVALSSFVVLARLLFEGEANISCRTMVLSHDYQVFIMPFVYGMGLAVLLTEWVIFRRRLRKAPASRMGQGAMVIWSVGMTALPWVWGIVFVLPLSIADVDMSGDLNNCPLFSDLMTVTRKKVLICVCLFFPSCVALIIGCLILLSGTKLCVCNARITNPGEVIAMQEQTATMLTTPSAPTQTSAPYSTSCEPPLSHEEAGADLLTLQPRLDMYYSEKEKRSLFIASLAFCVCVIPFAVLGFAHTYDTVPEDLKLIELVIFGELTFWLFSARTFVLPFTWIISGSLISSNLHSTENR</sequence>
<feature type="transmembrane region" description="Helical" evidence="1">
    <location>
        <begin position="57"/>
        <end position="80"/>
    </location>
</feature>
<accession>A0AAV3YL80</accession>
<reference evidence="2 3" key="1">
    <citation type="journal article" date="2021" name="Elife">
        <title>Chloroplast acquisition without the gene transfer in kleptoplastic sea slugs, Plakobranchus ocellatus.</title>
        <authorList>
            <person name="Maeda T."/>
            <person name="Takahashi S."/>
            <person name="Yoshida T."/>
            <person name="Shimamura S."/>
            <person name="Takaki Y."/>
            <person name="Nagai Y."/>
            <person name="Toyoda A."/>
            <person name="Suzuki Y."/>
            <person name="Arimoto A."/>
            <person name="Ishii H."/>
            <person name="Satoh N."/>
            <person name="Nishiyama T."/>
            <person name="Hasebe M."/>
            <person name="Maruyama T."/>
            <person name="Minagawa J."/>
            <person name="Obokata J."/>
            <person name="Shigenobu S."/>
        </authorList>
    </citation>
    <scope>NUCLEOTIDE SEQUENCE [LARGE SCALE GENOMIC DNA]</scope>
</reference>
<feature type="transmembrane region" description="Helical" evidence="1">
    <location>
        <begin position="139"/>
        <end position="161"/>
    </location>
</feature>
<keyword evidence="1" id="KW-1133">Transmembrane helix</keyword>
<keyword evidence="1" id="KW-0812">Transmembrane</keyword>
<feature type="transmembrane region" description="Helical" evidence="1">
    <location>
        <begin position="100"/>
        <end position="119"/>
    </location>
</feature>
<keyword evidence="1" id="KW-0472">Membrane</keyword>
<dbReference type="Gene3D" id="1.20.1070.10">
    <property type="entry name" value="Rhodopsin 7-helix transmembrane proteins"/>
    <property type="match status" value="1"/>
</dbReference>
<gene>
    <name evidence="2" type="ORF">PoB_001017700</name>
</gene>
<feature type="transmembrane region" description="Helical" evidence="1">
    <location>
        <begin position="287"/>
        <end position="310"/>
    </location>
</feature>
<dbReference type="Proteomes" id="UP000735302">
    <property type="component" value="Unassembled WGS sequence"/>
</dbReference>
<comment type="caution">
    <text evidence="2">The sequence shown here is derived from an EMBL/GenBank/DDBJ whole genome shotgun (WGS) entry which is preliminary data.</text>
</comment>
<evidence type="ECO:0000313" key="3">
    <source>
        <dbReference type="Proteomes" id="UP000735302"/>
    </source>
</evidence>
<feature type="transmembrane region" description="Helical" evidence="1">
    <location>
        <begin position="186"/>
        <end position="209"/>
    </location>
</feature>
<evidence type="ECO:0000313" key="2">
    <source>
        <dbReference type="EMBL" id="GFN83671.1"/>
    </source>
</evidence>
<evidence type="ECO:0000256" key="1">
    <source>
        <dbReference type="SAM" id="Phobius"/>
    </source>
</evidence>
<name>A0AAV3YL80_9GAST</name>
<dbReference type="EMBL" id="BLXT01001211">
    <property type="protein sequence ID" value="GFN83671.1"/>
    <property type="molecule type" value="Genomic_DNA"/>
</dbReference>
<feature type="transmembrane region" description="Helical" evidence="1">
    <location>
        <begin position="330"/>
        <end position="351"/>
    </location>
</feature>
<dbReference type="AlphaFoldDB" id="A0AAV3YL80"/>
<keyword evidence="3" id="KW-1185">Reference proteome</keyword>